<sequence length="1381" mass="159608">MADGGYLYDPDEKYGKAHNPHLVSLDEILYFPCLILLGEAGIGKSVVLETEYERISSEIRSKGDEEEFLNLRSYGSEDRLIRDLFESNKFRFWQAGTHKLHIFLDSFDESPLSTSQLAAILIDKFKIHKNHLHRLYLRIACRTGAWPAILEKDLQNIWSQNPIGIYELAPLRRIDVTEAANKKNLSADLFLEEVSRNDLVSLALNPLTLNFLLNTYSKNNEKLCHREKVHELYRDGCEQLCTEINRIAYGLESKQRLIIAARIAAITISTNRSSIWTSLDQADITSEDIELAQLSYGYETASSRDIEVTEKALRDVLKTGLFSARGPHQIGWAHKAYAEFLAAWYLVQHNLPLAQIKELIFISNECENRVIPQLHGTVAWLASMRLDVLQEVIKSDPGIILKSDIPMDECLRKEIVDNLLLKYGKGELYSYRSIEINNYKKLKHQNITSQLRSCIQNASQQIEARGLAIFIAKACDLSELQEDLLNLALDSSQPIDLREEAVDCLSTIADDSTKLKLKPLATEFLPEDQQDQLKGYVLHSLWPKLISSDELFKSLTPPKSPNGPGSYWRFVNFQLVQEIQPCDLVIALNWLHQQGIRYLGHPLERVGDSLLRKAWENLKYPGIVESFIRIALLQYQEYQGVVRNREIEDEMVSQLLSDVKKRRFLIQEAIPIMSEVKAKLYFLQTFLGKNILIPEDIYWMLDNMKQSNSERNQYLWAKMIERSFDRQDGKQIDAILINCQSNNVLSKIFTDYFKSVDFNSDEEKNQRRIYQENMECQKYQFKPQLLDPSPQDRILQCLGQLESGEIDAWWQLNLEMTLRPDSKFYSSDFGLDLTVLPGWQDSTENIRNRIVQGAKYYIQHQQDSASGWIGTDSYDRRSIAGCRALLLLLKQEPDFIQSLPSDIWKRWASVMIAMPGNDVYGSSYQVLVAHAYNHAPQECVDTLLIVLEREIQKYDSILVIRLFDQCWDSNLELTILEKLKDPKLTPKLYGNLLKELIERGSNEARKIARDILSLPVSLDQENREKTLIISTVLLRDCDPISWSLLWSLFQKDELFGREVIETAITSYFDGIQLKLTDTQLADLYIWLTHQYPYEDNKETIIMFTRPKDYINELRRVIINKFINRGTQEACIAIQRLIQELPNLGWLKRVLVNAQAHMRRKTWRPLELEHIRQLISSTEKRLIQDGNHLLDILLESLGRLESKLQGETPAVRDLWDKVNKTTYRPLNENELSDYIKRFLEDDLKHRGIIVNREVEIRRNLGGNSGERTDIHIDAVLQNKDGSELDLVTVIIEVKGCWHGEIFVAMESQLAGRYLADNPHACGLYLVGWFNCQQWDSKDSRYRNSKTKDLDLDTVKIKLYDQAQGLSSENLRVRAFVLNAALR</sequence>
<protein>
    <recommendedName>
        <fullName evidence="3">ATP-binding protein</fullName>
    </recommendedName>
</protein>
<accession>A0ABW7C8S5</accession>
<evidence type="ECO:0000313" key="1">
    <source>
        <dbReference type="EMBL" id="MFG3817431.1"/>
    </source>
</evidence>
<reference evidence="2" key="1">
    <citation type="journal article" date="2024" name="Algal Res.">
        <title>Biochemical, toxicological and genomic investigation of a high-biomass producing Limnothrix strain isolated from Italian shallow drinking water reservoir.</title>
        <authorList>
            <person name="Simonazzi M."/>
            <person name="Shishido T.K."/>
            <person name="Delbaje E."/>
            <person name="Wahlsten M."/>
            <person name="Fewer D.P."/>
            <person name="Sivonen K."/>
            <person name="Pezzolesi L."/>
            <person name="Pistocchi R."/>
        </authorList>
    </citation>
    <scope>NUCLEOTIDE SEQUENCE [LARGE SCALE GENOMIC DNA]</scope>
    <source>
        <strain evidence="2">LRLZ20PSL1</strain>
    </source>
</reference>
<gene>
    <name evidence="1" type="ORF">VPK24_07250</name>
</gene>
<comment type="caution">
    <text evidence="1">The sequence shown here is derived from an EMBL/GenBank/DDBJ whole genome shotgun (WGS) entry which is preliminary data.</text>
</comment>
<evidence type="ECO:0000313" key="2">
    <source>
        <dbReference type="Proteomes" id="UP001604335"/>
    </source>
</evidence>
<evidence type="ECO:0008006" key="3">
    <source>
        <dbReference type="Google" id="ProtNLM"/>
    </source>
</evidence>
<keyword evidence="2" id="KW-1185">Reference proteome</keyword>
<proteinExistence type="predicted"/>
<dbReference type="EMBL" id="JAZAQF010000042">
    <property type="protein sequence ID" value="MFG3817431.1"/>
    <property type="molecule type" value="Genomic_DNA"/>
</dbReference>
<name>A0ABW7C8S5_9CYAN</name>
<dbReference type="Proteomes" id="UP001604335">
    <property type="component" value="Unassembled WGS sequence"/>
</dbReference>
<organism evidence="1 2">
    <name type="scientific">Limnothrix redekei LRLZ20PSL1</name>
    <dbReference type="NCBI Taxonomy" id="3112953"/>
    <lineage>
        <taxon>Bacteria</taxon>
        <taxon>Bacillati</taxon>
        <taxon>Cyanobacteriota</taxon>
        <taxon>Cyanophyceae</taxon>
        <taxon>Pseudanabaenales</taxon>
        <taxon>Pseudanabaenaceae</taxon>
        <taxon>Limnothrix</taxon>
    </lineage>
</organism>
<dbReference type="RefSeq" id="WP_393011750.1">
    <property type="nucleotide sequence ID" value="NZ_JAZAQF010000042.1"/>
</dbReference>